<dbReference type="Gene3D" id="4.10.280.10">
    <property type="entry name" value="Helix-loop-helix DNA-binding domain"/>
    <property type="match status" value="1"/>
</dbReference>
<sequence length="250" mass="28156">MLRFFEPEAEPRWSISTAPSDHYKCSRMREDSILPLRSQAFLTATIGTSGQSRGESSRASAEFESNSSYNGDFLNISSQDCKSFQFESIAPLPALDQNPGQTSLTMNPMELRVSGFTSHHDHALPESKKQRNQLIAAHQIMDQRLMMGRESKRCKAEQDDNNPQKLSMMAPTMKAPMVTNVKKSQKLGHKITALQQLVSPYGKTDTASVLKEACEHIKDLHQKIRMLSSPYFGGQTSIFFQVDDDDHELR</sequence>
<dbReference type="PANTHER" id="PTHR16223">
    <property type="entry name" value="TRANSCRIPTION FACTOR BHLH83-RELATED"/>
    <property type="match status" value="1"/>
</dbReference>
<accession>A0A5P1EE18</accession>
<protein>
    <recommendedName>
        <fullName evidence="6">BHLH domain-containing protein</fullName>
    </recommendedName>
</protein>
<evidence type="ECO:0000259" key="6">
    <source>
        <dbReference type="PROSITE" id="PS50888"/>
    </source>
</evidence>
<dbReference type="OrthoDB" id="1870356at2759"/>
<evidence type="ECO:0000256" key="5">
    <source>
        <dbReference type="ARBA" id="ARBA00023242"/>
    </source>
</evidence>
<evidence type="ECO:0000313" key="8">
    <source>
        <dbReference type="Proteomes" id="UP000243459"/>
    </source>
</evidence>
<proteinExistence type="inferred from homology"/>
<feature type="domain" description="BHLH" evidence="6">
    <location>
        <begin position="171"/>
        <end position="220"/>
    </location>
</feature>
<comment type="subcellular location">
    <subcellularLocation>
        <location evidence="1">Nucleus</location>
    </subcellularLocation>
</comment>
<dbReference type="SUPFAM" id="SSF47459">
    <property type="entry name" value="HLH, helix-loop-helix DNA-binding domain"/>
    <property type="match status" value="1"/>
</dbReference>
<evidence type="ECO:0000313" key="7">
    <source>
        <dbReference type="EMBL" id="ONK62320.1"/>
    </source>
</evidence>
<keyword evidence="3" id="KW-0805">Transcription regulation</keyword>
<dbReference type="AlphaFoldDB" id="A0A5P1EE18"/>
<dbReference type="PANTHER" id="PTHR16223:SF138">
    <property type="entry name" value="TRANSCRIPTION FACTOR BHLH103-LIKE"/>
    <property type="match status" value="1"/>
</dbReference>
<dbReference type="InterPro" id="IPR036638">
    <property type="entry name" value="HLH_DNA-bd_sf"/>
</dbReference>
<organism evidence="7 8">
    <name type="scientific">Asparagus officinalis</name>
    <name type="common">Garden asparagus</name>
    <dbReference type="NCBI Taxonomy" id="4686"/>
    <lineage>
        <taxon>Eukaryota</taxon>
        <taxon>Viridiplantae</taxon>
        <taxon>Streptophyta</taxon>
        <taxon>Embryophyta</taxon>
        <taxon>Tracheophyta</taxon>
        <taxon>Spermatophyta</taxon>
        <taxon>Magnoliopsida</taxon>
        <taxon>Liliopsida</taxon>
        <taxon>Asparagales</taxon>
        <taxon>Asparagaceae</taxon>
        <taxon>Asparagoideae</taxon>
        <taxon>Asparagus</taxon>
    </lineage>
</organism>
<dbReference type="InterPro" id="IPR045843">
    <property type="entry name" value="IND-like"/>
</dbReference>
<dbReference type="Gramene" id="ONK62320">
    <property type="protein sequence ID" value="ONK62320"/>
    <property type="gene ID" value="A4U43_C07F2680"/>
</dbReference>
<dbReference type="CDD" id="cd11393">
    <property type="entry name" value="bHLH_AtbHLH_like"/>
    <property type="match status" value="1"/>
</dbReference>
<keyword evidence="5" id="KW-0539">Nucleus</keyword>
<evidence type="ECO:0000256" key="1">
    <source>
        <dbReference type="ARBA" id="ARBA00004123"/>
    </source>
</evidence>
<comment type="similarity">
    <text evidence="2">Belongs to the bHLH protein family.</text>
</comment>
<dbReference type="PROSITE" id="PS50888">
    <property type="entry name" value="BHLH"/>
    <property type="match status" value="1"/>
</dbReference>
<keyword evidence="4" id="KW-0804">Transcription</keyword>
<reference evidence="8" key="1">
    <citation type="journal article" date="2017" name="Nat. Commun.">
        <title>The asparagus genome sheds light on the origin and evolution of a young Y chromosome.</title>
        <authorList>
            <person name="Harkess A."/>
            <person name="Zhou J."/>
            <person name="Xu C."/>
            <person name="Bowers J.E."/>
            <person name="Van der Hulst R."/>
            <person name="Ayyampalayam S."/>
            <person name="Mercati F."/>
            <person name="Riccardi P."/>
            <person name="McKain M.R."/>
            <person name="Kakrana A."/>
            <person name="Tang H."/>
            <person name="Ray J."/>
            <person name="Groenendijk J."/>
            <person name="Arikit S."/>
            <person name="Mathioni S.M."/>
            <person name="Nakano M."/>
            <person name="Shan H."/>
            <person name="Telgmann-Rauber A."/>
            <person name="Kanno A."/>
            <person name="Yue Z."/>
            <person name="Chen H."/>
            <person name="Li W."/>
            <person name="Chen Y."/>
            <person name="Xu X."/>
            <person name="Zhang Y."/>
            <person name="Luo S."/>
            <person name="Chen H."/>
            <person name="Gao J."/>
            <person name="Mao Z."/>
            <person name="Pires J.C."/>
            <person name="Luo M."/>
            <person name="Kudrna D."/>
            <person name="Wing R.A."/>
            <person name="Meyers B.C."/>
            <person name="Yi K."/>
            <person name="Kong H."/>
            <person name="Lavrijsen P."/>
            <person name="Sunseri F."/>
            <person name="Falavigna A."/>
            <person name="Ye Y."/>
            <person name="Leebens-Mack J.H."/>
            <person name="Chen G."/>
        </authorList>
    </citation>
    <scope>NUCLEOTIDE SEQUENCE [LARGE SCALE GENOMIC DNA]</scope>
    <source>
        <strain evidence="8">cv. DH0086</strain>
    </source>
</reference>
<dbReference type="GO" id="GO:0000978">
    <property type="term" value="F:RNA polymerase II cis-regulatory region sequence-specific DNA binding"/>
    <property type="evidence" value="ECO:0007669"/>
    <property type="project" value="TreeGrafter"/>
</dbReference>
<dbReference type="EMBL" id="CM007387">
    <property type="protein sequence ID" value="ONK62320.1"/>
    <property type="molecule type" value="Genomic_DNA"/>
</dbReference>
<dbReference type="GO" id="GO:0000981">
    <property type="term" value="F:DNA-binding transcription factor activity, RNA polymerase II-specific"/>
    <property type="evidence" value="ECO:0007669"/>
    <property type="project" value="TreeGrafter"/>
</dbReference>
<keyword evidence="8" id="KW-1185">Reference proteome</keyword>
<evidence type="ECO:0000256" key="4">
    <source>
        <dbReference type="ARBA" id="ARBA00023163"/>
    </source>
</evidence>
<name>A0A5P1EE18_ASPOF</name>
<gene>
    <name evidence="7" type="ORF">A4U43_C07F2680</name>
</gene>
<dbReference type="InterPro" id="IPR045239">
    <property type="entry name" value="bHLH95_bHLH"/>
</dbReference>
<evidence type="ECO:0000256" key="2">
    <source>
        <dbReference type="ARBA" id="ARBA00005510"/>
    </source>
</evidence>
<dbReference type="Proteomes" id="UP000243459">
    <property type="component" value="Chromosome 7"/>
</dbReference>
<dbReference type="InterPro" id="IPR011598">
    <property type="entry name" value="bHLH_dom"/>
</dbReference>
<dbReference type="GO" id="GO:0046983">
    <property type="term" value="F:protein dimerization activity"/>
    <property type="evidence" value="ECO:0007669"/>
    <property type="project" value="InterPro"/>
</dbReference>
<dbReference type="GO" id="GO:0005634">
    <property type="term" value="C:nucleus"/>
    <property type="evidence" value="ECO:0007669"/>
    <property type="project" value="UniProtKB-SubCell"/>
</dbReference>
<evidence type="ECO:0000256" key="3">
    <source>
        <dbReference type="ARBA" id="ARBA00023015"/>
    </source>
</evidence>